<evidence type="ECO:0008006" key="5">
    <source>
        <dbReference type="Google" id="ProtNLM"/>
    </source>
</evidence>
<accession>A0AAN9YVF8</accession>
<dbReference type="AlphaFoldDB" id="A0AAN9YVF8"/>
<dbReference type="PANTHER" id="PTHR39951:SF2">
    <property type="entry name" value="IP05660P"/>
    <property type="match status" value="1"/>
</dbReference>
<dbReference type="Proteomes" id="UP001378592">
    <property type="component" value="Unassembled WGS sequence"/>
</dbReference>
<evidence type="ECO:0000256" key="2">
    <source>
        <dbReference type="SAM" id="SignalP"/>
    </source>
</evidence>
<evidence type="ECO:0000256" key="1">
    <source>
        <dbReference type="SAM" id="MobiDB-lite"/>
    </source>
</evidence>
<evidence type="ECO:0000313" key="3">
    <source>
        <dbReference type="EMBL" id="KAK7790942.1"/>
    </source>
</evidence>
<evidence type="ECO:0000313" key="4">
    <source>
        <dbReference type="Proteomes" id="UP001378592"/>
    </source>
</evidence>
<protein>
    <recommendedName>
        <fullName evidence="5">Accessory gland protein</fullName>
    </recommendedName>
</protein>
<feature type="compositionally biased region" description="Basic and acidic residues" evidence="1">
    <location>
        <begin position="87"/>
        <end position="103"/>
    </location>
</feature>
<feature type="region of interest" description="Disordered" evidence="1">
    <location>
        <begin position="87"/>
        <end position="117"/>
    </location>
</feature>
<dbReference type="EMBL" id="JAZDUA010000576">
    <property type="protein sequence ID" value="KAK7790942.1"/>
    <property type="molecule type" value="Genomic_DNA"/>
</dbReference>
<proteinExistence type="predicted"/>
<sequence length="117" mass="13223">MTSRSLLFATCGAVLVLLLLEPQGGDAAVARVLHSLIRNNLAGTPDNFRPQRWPFDPAAARHWREEYERQNGVRGEALIERLGLGEDARTEQRRAQQAARDRGVYVSRQPRLSLHRP</sequence>
<comment type="caution">
    <text evidence="3">The sequence shown here is derived from an EMBL/GenBank/DDBJ whole genome shotgun (WGS) entry which is preliminary data.</text>
</comment>
<feature type="chain" id="PRO_5042941690" description="Accessory gland protein" evidence="2">
    <location>
        <begin position="28"/>
        <end position="117"/>
    </location>
</feature>
<reference evidence="3 4" key="1">
    <citation type="submission" date="2024-03" db="EMBL/GenBank/DDBJ databases">
        <title>The genome assembly and annotation of the cricket Gryllus longicercus Weissman &amp; Gray.</title>
        <authorList>
            <person name="Szrajer S."/>
            <person name="Gray D."/>
            <person name="Ylla G."/>
        </authorList>
    </citation>
    <scope>NUCLEOTIDE SEQUENCE [LARGE SCALE GENOMIC DNA]</scope>
    <source>
        <strain evidence="3">DAG 2021-001</strain>
        <tissue evidence="3">Whole body minus gut</tissue>
    </source>
</reference>
<name>A0AAN9YVF8_9ORTH</name>
<organism evidence="3 4">
    <name type="scientific">Gryllus longicercus</name>
    <dbReference type="NCBI Taxonomy" id="2509291"/>
    <lineage>
        <taxon>Eukaryota</taxon>
        <taxon>Metazoa</taxon>
        <taxon>Ecdysozoa</taxon>
        <taxon>Arthropoda</taxon>
        <taxon>Hexapoda</taxon>
        <taxon>Insecta</taxon>
        <taxon>Pterygota</taxon>
        <taxon>Neoptera</taxon>
        <taxon>Polyneoptera</taxon>
        <taxon>Orthoptera</taxon>
        <taxon>Ensifera</taxon>
        <taxon>Gryllidea</taxon>
        <taxon>Grylloidea</taxon>
        <taxon>Gryllidae</taxon>
        <taxon>Gryllinae</taxon>
        <taxon>Gryllus</taxon>
    </lineage>
</organism>
<keyword evidence="4" id="KW-1185">Reference proteome</keyword>
<feature type="signal peptide" evidence="2">
    <location>
        <begin position="1"/>
        <end position="27"/>
    </location>
</feature>
<keyword evidence="2" id="KW-0732">Signal</keyword>
<gene>
    <name evidence="3" type="ORF">R5R35_005873</name>
</gene>
<dbReference type="PANTHER" id="PTHR39951">
    <property type="entry name" value="FI22632P1"/>
    <property type="match status" value="1"/>
</dbReference>